<keyword evidence="1" id="KW-0175">Coiled coil</keyword>
<proteinExistence type="predicted"/>
<organism evidence="4 5">
    <name type="scientific">Fistulifera solaris</name>
    <name type="common">Oleaginous diatom</name>
    <dbReference type="NCBI Taxonomy" id="1519565"/>
    <lineage>
        <taxon>Eukaryota</taxon>
        <taxon>Sar</taxon>
        <taxon>Stramenopiles</taxon>
        <taxon>Ochrophyta</taxon>
        <taxon>Bacillariophyta</taxon>
        <taxon>Bacillariophyceae</taxon>
        <taxon>Bacillariophycidae</taxon>
        <taxon>Naviculales</taxon>
        <taxon>Naviculaceae</taxon>
        <taxon>Fistulifera</taxon>
    </lineage>
</organism>
<feature type="compositionally biased region" description="Basic and acidic residues" evidence="2">
    <location>
        <begin position="15"/>
        <end position="26"/>
    </location>
</feature>
<dbReference type="AlphaFoldDB" id="A0A1Z5JIP6"/>
<keyword evidence="5" id="KW-1185">Reference proteome</keyword>
<dbReference type="InterPro" id="IPR048684">
    <property type="entry name" value="COG4_C"/>
</dbReference>
<dbReference type="Gene3D" id="1.10.287.1060">
    <property type="entry name" value="ESAT-6-like"/>
    <property type="match status" value="1"/>
</dbReference>
<reference evidence="4 5" key="1">
    <citation type="journal article" date="2015" name="Plant Cell">
        <title>Oil accumulation by the oleaginous diatom Fistulifera solaris as revealed by the genome and transcriptome.</title>
        <authorList>
            <person name="Tanaka T."/>
            <person name="Maeda Y."/>
            <person name="Veluchamy A."/>
            <person name="Tanaka M."/>
            <person name="Abida H."/>
            <person name="Marechal E."/>
            <person name="Bowler C."/>
            <person name="Muto M."/>
            <person name="Sunaga Y."/>
            <person name="Tanaka M."/>
            <person name="Yoshino T."/>
            <person name="Taniguchi T."/>
            <person name="Fukuda Y."/>
            <person name="Nemoto M."/>
            <person name="Matsumoto M."/>
            <person name="Wong P.S."/>
            <person name="Aburatani S."/>
            <person name="Fujibuchi W."/>
        </authorList>
    </citation>
    <scope>NUCLEOTIDE SEQUENCE [LARGE SCALE GENOMIC DNA]</scope>
    <source>
        <strain evidence="4 5">JPCC DA0580</strain>
    </source>
</reference>
<feature type="domain" description="COG4 transport protein middle alpha-helical bundle" evidence="3">
    <location>
        <begin position="201"/>
        <end position="589"/>
    </location>
</feature>
<dbReference type="Proteomes" id="UP000198406">
    <property type="component" value="Unassembled WGS sequence"/>
</dbReference>
<dbReference type="EMBL" id="BDSP01000074">
    <property type="protein sequence ID" value="GAX13869.1"/>
    <property type="molecule type" value="Genomic_DNA"/>
</dbReference>
<dbReference type="InterPro" id="IPR048682">
    <property type="entry name" value="COG4"/>
</dbReference>
<feature type="compositionally biased region" description="Basic and acidic residues" evidence="2">
    <location>
        <begin position="448"/>
        <end position="457"/>
    </location>
</feature>
<dbReference type="Gene3D" id="1.20.58.1970">
    <property type="match status" value="1"/>
</dbReference>
<feature type="coiled-coil region" evidence="1">
    <location>
        <begin position="113"/>
        <end position="140"/>
    </location>
</feature>
<feature type="region of interest" description="Disordered" evidence="2">
    <location>
        <begin position="438"/>
        <end position="465"/>
    </location>
</feature>
<dbReference type="InParanoid" id="A0A1Z5JIP6"/>
<name>A0A1Z5JIP6_FISSO</name>
<sequence length="923" mass="101462">MLAAASSSRATQSSSEKENGHHHSALKDEVNVPESMAAALDCDDPVQALHLISSHSNTIALELSDKLLEDVQTYKLVLPDILASTQQPGHPLHSAIACSESVRQSLNKIASGGSQASQEIRHLEQEKTELEEHARAVQMALTLRTSSDKALQAMQTNQLREAAEAVKPWLEWHEAHSQSNGKNTESARCRAYAGEYCLKQLSTTYGHLKETLLKQYEAAVLKSDLAALGELTPTLSLVQLEPDAVRLYLQFLKSIIMEDFQKASQQKSKDQRPPPFVPMARVYNAAVSCLRHHLPMVSHFLYKADGDSSVVQLVHGEVEQIVLPLLEQYQKDRQLTAVYNRAQQIYAALEERYTGRAIMDHKQGTSDDPTIDDEEADDCNFSVAIGSLSDADAAMEEAARCIQSAESYLRFIRHSADQINEARRIRFEQSWRKSQLDGERTKWKKSTKQNEDGHDGGDSDEDRTEYQPSIIVPDNTSLHTMITEIGGKYAGIEKCLLLASMQRAFVSSDLDPRYYRPLSLSLESSVAAPERTRTKALQTSMVDACMYAARHGAQRAFATGHTSTASAMTNFVSDCLTGVLLEVLGQRAEEAGVALLKPGDGLLVGVAGLFNNASNLIRQGAHASGVRKNQDEEAEKRQNDIAHACATVNDVEVAVDQVHRLSKLLTDAVAQGFPPGMHETEQLSLCVQSLSNVVDSFRIASNGTVESLESVLKPRLRSIVGEAVGSEGGTFMGSSVAAMGGAKASDRGAMARMNYNLDEETYNLLQLSEGYVARLCHSLDELMDPLRQYLAPRLWDTLLLSAMGTVSKRLETSIRKCEFTALGALTLDADVRDIINFVKERLYAPEYNSTAAVTKACPALSRLLQIAKLLSVDDLEDVVDLISSAKRKGNWDLNLDDAKSLLSSRVEFESSKVNTLLRLPDNE</sequence>
<feature type="compositionally biased region" description="Low complexity" evidence="2">
    <location>
        <begin position="1"/>
        <end position="14"/>
    </location>
</feature>
<evidence type="ECO:0000256" key="2">
    <source>
        <dbReference type="SAM" id="MobiDB-lite"/>
    </source>
</evidence>
<dbReference type="OrthoDB" id="47059at2759"/>
<accession>A0A1Z5JIP6</accession>
<evidence type="ECO:0000259" key="3">
    <source>
        <dbReference type="SMART" id="SM00762"/>
    </source>
</evidence>
<dbReference type="SMART" id="SM00762">
    <property type="entry name" value="Cog4"/>
    <property type="match status" value="1"/>
</dbReference>
<evidence type="ECO:0000313" key="4">
    <source>
        <dbReference type="EMBL" id="GAX13869.1"/>
    </source>
</evidence>
<evidence type="ECO:0000256" key="1">
    <source>
        <dbReference type="SAM" id="Coils"/>
    </source>
</evidence>
<gene>
    <name evidence="4" type="ORF">FisN_5Lh236</name>
</gene>
<dbReference type="PANTHER" id="PTHR24016:SF0">
    <property type="entry name" value="CONSERVED OLIGOMERIC GOLGI COMPLEX SUBUNIT 4"/>
    <property type="match status" value="1"/>
</dbReference>
<dbReference type="InterPro" id="IPR013167">
    <property type="entry name" value="COG4_M"/>
</dbReference>
<comment type="caution">
    <text evidence="4">The sequence shown here is derived from an EMBL/GenBank/DDBJ whole genome shotgun (WGS) entry which is preliminary data.</text>
</comment>
<dbReference type="PANTHER" id="PTHR24016">
    <property type="entry name" value="CONSERVED OLIGOMERIC GOLGI COMPLEX SUBUNIT 4"/>
    <property type="match status" value="1"/>
</dbReference>
<dbReference type="Pfam" id="PF08318">
    <property type="entry name" value="COG4_m"/>
    <property type="match status" value="1"/>
</dbReference>
<dbReference type="Pfam" id="PF20662">
    <property type="entry name" value="COG4_C"/>
    <property type="match status" value="1"/>
</dbReference>
<protein>
    <recommendedName>
        <fullName evidence="3">COG4 transport protein middle alpha-helical bundle domain-containing protein</fullName>
    </recommendedName>
</protein>
<feature type="region of interest" description="Disordered" evidence="2">
    <location>
        <begin position="1"/>
        <end position="26"/>
    </location>
</feature>
<evidence type="ECO:0000313" key="5">
    <source>
        <dbReference type="Proteomes" id="UP000198406"/>
    </source>
</evidence>